<gene>
    <name evidence="2" type="ORF">PCOR1329_LOCUS47087</name>
</gene>
<name>A0ABN9UCA6_9DINO</name>
<evidence type="ECO:0000313" key="3">
    <source>
        <dbReference type="Proteomes" id="UP001189429"/>
    </source>
</evidence>
<evidence type="ECO:0000313" key="2">
    <source>
        <dbReference type="EMBL" id="CAK0856814.1"/>
    </source>
</evidence>
<feature type="non-terminal residue" evidence="2">
    <location>
        <position position="1"/>
    </location>
</feature>
<comment type="caution">
    <text evidence="2">The sequence shown here is derived from an EMBL/GenBank/DDBJ whole genome shotgun (WGS) entry which is preliminary data.</text>
</comment>
<keyword evidence="3" id="KW-1185">Reference proteome</keyword>
<reference evidence="2" key="1">
    <citation type="submission" date="2023-10" db="EMBL/GenBank/DDBJ databases">
        <authorList>
            <person name="Chen Y."/>
            <person name="Shah S."/>
            <person name="Dougan E. K."/>
            <person name="Thang M."/>
            <person name="Chan C."/>
        </authorList>
    </citation>
    <scope>NUCLEOTIDE SEQUENCE [LARGE SCALE GENOMIC DNA]</scope>
</reference>
<evidence type="ECO:0000256" key="1">
    <source>
        <dbReference type="SAM" id="MobiDB-lite"/>
    </source>
</evidence>
<protein>
    <recommendedName>
        <fullName evidence="4">Leucine zipper transcription factor-like protein 1</fullName>
    </recommendedName>
</protein>
<accession>A0ABN9UCA6</accession>
<evidence type="ECO:0008006" key="4">
    <source>
        <dbReference type="Google" id="ProtNLM"/>
    </source>
</evidence>
<feature type="compositionally biased region" description="Gly residues" evidence="1">
    <location>
        <begin position="1"/>
        <end position="11"/>
    </location>
</feature>
<feature type="region of interest" description="Disordered" evidence="1">
    <location>
        <begin position="1"/>
        <end position="29"/>
    </location>
</feature>
<dbReference type="Proteomes" id="UP001189429">
    <property type="component" value="Unassembled WGS sequence"/>
</dbReference>
<organism evidence="2 3">
    <name type="scientific">Prorocentrum cordatum</name>
    <dbReference type="NCBI Taxonomy" id="2364126"/>
    <lineage>
        <taxon>Eukaryota</taxon>
        <taxon>Sar</taxon>
        <taxon>Alveolata</taxon>
        <taxon>Dinophyceae</taxon>
        <taxon>Prorocentrales</taxon>
        <taxon>Prorocentraceae</taxon>
        <taxon>Prorocentrum</taxon>
    </lineage>
</organism>
<dbReference type="EMBL" id="CAUYUJ010015671">
    <property type="protein sequence ID" value="CAK0856814.1"/>
    <property type="molecule type" value="Genomic_DNA"/>
</dbReference>
<proteinExistence type="predicted"/>
<sequence>PRSQGWGGFGAVRGPAAARRPSPRPPAAMDLGEVHQAQLSRFGAFFRAKRDEVIAERDSEKNEFLRDQIADPSAIFNAADVQQILEGYHMQVMMHTREDLDRFASLSGVYVSFLMAQAESSGMVLQVDDVSASEDQSRIHQVEELAALNAPPLAPKPRGQLTALPGAGGADLAVLQELQELRERGRQLEDYNLKLQGDLDVSSQRCAELEQVKANMQQHLLHSAEGAGGMSSAQAEQYERALGEARAECEMLRIGDMDQKLNDSSQVRDLKALLKKKNDDIKGLRQVVAQAGLQPGGGDGTELDTDSD</sequence>